<proteinExistence type="predicted"/>
<comment type="caution">
    <text evidence="8">The sequence shown here is derived from an EMBL/GenBank/DDBJ whole genome shotgun (WGS) entry which is preliminary data.</text>
</comment>
<evidence type="ECO:0000256" key="6">
    <source>
        <dbReference type="SAM" id="MobiDB-lite"/>
    </source>
</evidence>
<dbReference type="InterPro" id="IPR040193">
    <property type="entry name" value="EFHC1/EFHC2/EFHB"/>
</dbReference>
<dbReference type="Proteomes" id="UP000318571">
    <property type="component" value="Chromosome 7"/>
</dbReference>
<evidence type="ECO:0000256" key="1">
    <source>
        <dbReference type="ARBA" id="ARBA00004430"/>
    </source>
</evidence>
<keyword evidence="2" id="KW-0963">Cytoplasm</keyword>
<sequence length="621" mass="72477">MPVVKFTRSQSQQGREYEREVQKHTEVPHDFKSFQPTRFHRCQTLGFRNGIPVQKKPVLGIGGERLLQDLLIQGQGKARQKYEDMVEDPFKFNQKRIYGQSRPKSAPAFRPKFCDLDQKVLRFFAHFDECVGDDFRRRLVHILYYLVDDTMMIIEPRTKNSGLYQGLQLKRHRVPLNDSILGEGSFYHWTDIKIGEPLKIYGRTYVVRSCDEFTRKYLTEEGMKDSDESKTTGEMMVSNFPLKMDIHQHETPERANFQNKDNPKSYPKENKLRKFYENDGRVLRFMCRSDLPKYPLGKSGEKEFILHFYLADDTVEIREMRSERPQSAAGAKYLRRQQVPKTPPRSGCDEFPSSIPYSPEDFYQSKDFIVGENVSVLNRRFYIYDCDAFTKQYIQHVLGKEVKPQKTVTLPSPEPIIPVPEQTIVTIGNPEDSLQNCLRLTPKPPKKDFKKFLEFSGKTLRFEAKIHSPWLHDANRKFIFTYFLCDDTVSIFERLPPNSGRFCGKYLERSKVAKPDLKVNGETDFYSIDDFYIGSILIIHGRKFEIVGADDRVLKYLIDESARKPLPVRNTSTLRQYFQDNGKLGPDSHDSNPAEDETHETERNQIRFDNYSLSNSGEEND</sequence>
<feature type="compositionally biased region" description="Polar residues" evidence="6">
    <location>
        <begin position="611"/>
        <end position="621"/>
    </location>
</feature>
<evidence type="ECO:0000313" key="8">
    <source>
        <dbReference type="EMBL" id="TRY71606.1"/>
    </source>
</evidence>
<reference evidence="8 9" key="1">
    <citation type="journal article" date="2018" name="Nat. Ecol. Evol.">
        <title>Genomic signatures of mitonuclear coevolution across populations of Tigriopus californicus.</title>
        <authorList>
            <person name="Barreto F.S."/>
            <person name="Watson E.T."/>
            <person name="Lima T.G."/>
            <person name="Willett C.S."/>
            <person name="Edmands S."/>
            <person name="Li W."/>
            <person name="Burton R.S."/>
        </authorList>
    </citation>
    <scope>NUCLEOTIDE SEQUENCE [LARGE SCALE GENOMIC DNA]</scope>
    <source>
        <strain evidence="8 9">San Diego</strain>
    </source>
</reference>
<dbReference type="FunFam" id="2.30.29.170:FF:000002">
    <property type="entry name" value="EF-hand domain (C-terminal) containing 1"/>
    <property type="match status" value="1"/>
</dbReference>
<feature type="domain" description="DM10" evidence="7">
    <location>
        <begin position="279"/>
        <end position="398"/>
    </location>
</feature>
<feature type="domain" description="DM10" evidence="7">
    <location>
        <begin position="456"/>
        <end position="561"/>
    </location>
</feature>
<evidence type="ECO:0000256" key="3">
    <source>
        <dbReference type="ARBA" id="ARBA00022737"/>
    </source>
</evidence>
<evidence type="ECO:0000256" key="5">
    <source>
        <dbReference type="ARBA" id="ARBA00023273"/>
    </source>
</evidence>
<gene>
    <name evidence="8" type="ORF">TCAL_14884</name>
</gene>
<dbReference type="STRING" id="6832.A0A553P1P6"/>
<feature type="region of interest" description="Disordered" evidence="6">
    <location>
        <begin position="326"/>
        <end position="351"/>
    </location>
</feature>
<dbReference type="EMBL" id="VCGU01000008">
    <property type="protein sequence ID" value="TRY71606.1"/>
    <property type="molecule type" value="Genomic_DNA"/>
</dbReference>
<feature type="domain" description="DM10" evidence="7">
    <location>
        <begin position="117"/>
        <end position="222"/>
    </location>
</feature>
<dbReference type="OrthoDB" id="10255210at2759"/>
<keyword evidence="9" id="KW-1185">Reference proteome</keyword>
<keyword evidence="4" id="KW-0206">Cytoskeleton</keyword>
<dbReference type="AlphaFoldDB" id="A0A553P1P6"/>
<feature type="region of interest" description="Disordered" evidence="6">
    <location>
        <begin position="578"/>
        <end position="621"/>
    </location>
</feature>
<dbReference type="InterPro" id="IPR006602">
    <property type="entry name" value="DM10_dom"/>
</dbReference>
<dbReference type="Gene3D" id="2.30.29.170">
    <property type="match status" value="3"/>
</dbReference>
<dbReference type="SMART" id="SM00676">
    <property type="entry name" value="DM10"/>
    <property type="match status" value="3"/>
</dbReference>
<dbReference type="OMA" id="WKDFNIG"/>
<dbReference type="PROSITE" id="PS51336">
    <property type="entry name" value="DM10"/>
    <property type="match status" value="3"/>
</dbReference>
<dbReference type="GO" id="GO:0005930">
    <property type="term" value="C:axoneme"/>
    <property type="evidence" value="ECO:0007669"/>
    <property type="project" value="UniProtKB-SubCell"/>
</dbReference>
<dbReference type="Pfam" id="PF06565">
    <property type="entry name" value="DM10_dom"/>
    <property type="match status" value="3"/>
</dbReference>
<dbReference type="PANTHER" id="PTHR12086">
    <property type="entry name" value="EF-HAND DOMAIN C-TERMINAL CONTAINING PROTEIN"/>
    <property type="match status" value="1"/>
</dbReference>
<accession>A0A553P1P6</accession>
<organism evidence="8 9">
    <name type="scientific">Tigriopus californicus</name>
    <name type="common">Marine copepod</name>
    <dbReference type="NCBI Taxonomy" id="6832"/>
    <lineage>
        <taxon>Eukaryota</taxon>
        <taxon>Metazoa</taxon>
        <taxon>Ecdysozoa</taxon>
        <taxon>Arthropoda</taxon>
        <taxon>Crustacea</taxon>
        <taxon>Multicrustacea</taxon>
        <taxon>Hexanauplia</taxon>
        <taxon>Copepoda</taxon>
        <taxon>Harpacticoida</taxon>
        <taxon>Harpacticidae</taxon>
        <taxon>Tigriopus</taxon>
    </lineage>
</organism>
<dbReference type="FunFam" id="2.30.29.170:FF:000004">
    <property type="entry name" value="EF-hand domain containing 2"/>
    <property type="match status" value="1"/>
</dbReference>
<evidence type="ECO:0000256" key="4">
    <source>
        <dbReference type="ARBA" id="ARBA00023212"/>
    </source>
</evidence>
<keyword evidence="5" id="KW-0966">Cell projection</keyword>
<protein>
    <recommendedName>
        <fullName evidence="7">DM10 domain-containing protein</fullName>
    </recommendedName>
</protein>
<name>A0A553P1P6_TIGCA</name>
<comment type="subcellular location">
    <subcellularLocation>
        <location evidence="1">Cytoplasm</location>
        <location evidence="1">Cytoskeleton</location>
        <location evidence="1">Cilium axoneme</location>
    </subcellularLocation>
</comment>
<evidence type="ECO:0000259" key="7">
    <source>
        <dbReference type="PROSITE" id="PS51336"/>
    </source>
</evidence>
<keyword evidence="3" id="KW-0677">Repeat</keyword>
<evidence type="ECO:0000313" key="9">
    <source>
        <dbReference type="Proteomes" id="UP000318571"/>
    </source>
</evidence>
<evidence type="ECO:0000256" key="2">
    <source>
        <dbReference type="ARBA" id="ARBA00022490"/>
    </source>
</evidence>